<organism evidence="1 2">
    <name type="scientific">Austropuccinia psidii MF-1</name>
    <dbReference type="NCBI Taxonomy" id="1389203"/>
    <lineage>
        <taxon>Eukaryota</taxon>
        <taxon>Fungi</taxon>
        <taxon>Dikarya</taxon>
        <taxon>Basidiomycota</taxon>
        <taxon>Pucciniomycotina</taxon>
        <taxon>Pucciniomycetes</taxon>
        <taxon>Pucciniales</taxon>
        <taxon>Sphaerophragmiaceae</taxon>
        <taxon>Austropuccinia</taxon>
    </lineage>
</organism>
<protein>
    <submittedName>
        <fullName evidence="1">Uncharacterized protein</fullName>
    </submittedName>
</protein>
<keyword evidence="2" id="KW-1185">Reference proteome</keyword>
<dbReference type="EMBL" id="AVOT02005018">
    <property type="protein sequence ID" value="MBW0478005.1"/>
    <property type="molecule type" value="Genomic_DNA"/>
</dbReference>
<name>A0A9Q3C8D2_9BASI</name>
<proteinExistence type="predicted"/>
<gene>
    <name evidence="1" type="ORF">O181_017720</name>
</gene>
<evidence type="ECO:0000313" key="1">
    <source>
        <dbReference type="EMBL" id="MBW0478005.1"/>
    </source>
</evidence>
<sequence>MTFPCHLIISPLYHAYSHECAKICFHSHQHTSAITPPYASTTLPNPLCHTLIIFLQRRHGISSLTHPYASAPPPQPHDMPLMPPPLLMLPHHRLIFSTAYHAHTPSPLSQYASNYATPCLPSPILMLPHPRKICLRHCHPMSALTHPYALTPLPHLLHSLPCLHSHIRSIG</sequence>
<comment type="caution">
    <text evidence="1">The sequence shown here is derived from an EMBL/GenBank/DDBJ whole genome shotgun (WGS) entry which is preliminary data.</text>
</comment>
<reference evidence="1" key="1">
    <citation type="submission" date="2021-03" db="EMBL/GenBank/DDBJ databases">
        <title>Draft genome sequence of rust myrtle Austropuccinia psidii MF-1, a brazilian biotype.</title>
        <authorList>
            <person name="Quecine M.C."/>
            <person name="Pachon D.M.R."/>
            <person name="Bonatelli M.L."/>
            <person name="Correr F.H."/>
            <person name="Franceschini L.M."/>
            <person name="Leite T.F."/>
            <person name="Margarido G.R.A."/>
            <person name="Almeida C.A."/>
            <person name="Ferrarezi J.A."/>
            <person name="Labate C.A."/>
        </authorList>
    </citation>
    <scope>NUCLEOTIDE SEQUENCE</scope>
    <source>
        <strain evidence="1">MF-1</strain>
    </source>
</reference>
<dbReference type="AlphaFoldDB" id="A0A9Q3C8D2"/>
<accession>A0A9Q3C8D2</accession>
<dbReference type="Proteomes" id="UP000765509">
    <property type="component" value="Unassembled WGS sequence"/>
</dbReference>
<evidence type="ECO:0000313" key="2">
    <source>
        <dbReference type="Proteomes" id="UP000765509"/>
    </source>
</evidence>